<dbReference type="Pfam" id="PF09825">
    <property type="entry name" value="BPL_N"/>
    <property type="match status" value="1"/>
</dbReference>
<evidence type="ECO:0000256" key="1">
    <source>
        <dbReference type="SAM" id="SignalP"/>
    </source>
</evidence>
<accession>A0A517PUS6</accession>
<feature type="domain" description="Biotin-protein ligase N-terminal" evidence="2">
    <location>
        <begin position="82"/>
        <end position="140"/>
    </location>
</feature>
<evidence type="ECO:0000313" key="3">
    <source>
        <dbReference type="EMBL" id="QDT23119.1"/>
    </source>
</evidence>
<dbReference type="EMBL" id="CP036266">
    <property type="protein sequence ID" value="QDT23119.1"/>
    <property type="molecule type" value="Genomic_DNA"/>
</dbReference>
<evidence type="ECO:0000313" key="4">
    <source>
        <dbReference type="Proteomes" id="UP000320421"/>
    </source>
</evidence>
<dbReference type="InterPro" id="IPR029062">
    <property type="entry name" value="Class_I_gatase-like"/>
</dbReference>
<sequence precursor="true">MRSTIIFRCANFFILCLACLPITVQAEAQTAETKLVRVAVFDYPDKESNGPRNLKQFLTPANGFKYQVVRPAEIRNGILKDFDVLIMPGGSGSKQSKALAPEGRKAVRQFVQNGGGYVGICAGAYLASSHYPWSLGVINARVWDRQHWARGAETVEIGLTPAGQQVLARGPKSYKVRYQNGPLLVPDNQQHLPGYEVLASFETEVARNGAPAGAMVGTHAIIRSKFGAGRVICYSPHPEAQDGPKSLVASGVYWAAQVD</sequence>
<dbReference type="PROSITE" id="PS51273">
    <property type="entry name" value="GATASE_TYPE_1"/>
    <property type="match status" value="1"/>
</dbReference>
<gene>
    <name evidence="3" type="ORF">HG66A1_49330</name>
</gene>
<organism evidence="3 4">
    <name type="scientific">Gimesia chilikensis</name>
    <dbReference type="NCBI Taxonomy" id="2605989"/>
    <lineage>
        <taxon>Bacteria</taxon>
        <taxon>Pseudomonadati</taxon>
        <taxon>Planctomycetota</taxon>
        <taxon>Planctomycetia</taxon>
        <taxon>Planctomycetales</taxon>
        <taxon>Planctomycetaceae</taxon>
        <taxon>Gimesia</taxon>
    </lineage>
</organism>
<dbReference type="OrthoDB" id="8333609at2"/>
<dbReference type="Gene3D" id="3.40.50.880">
    <property type="match status" value="1"/>
</dbReference>
<protein>
    <recommendedName>
        <fullName evidence="2">Biotin-protein ligase N-terminal domain-containing protein</fullName>
    </recommendedName>
</protein>
<dbReference type="PIRSF" id="PIRSF016642">
    <property type="entry name" value="UCP016642"/>
    <property type="match status" value="1"/>
</dbReference>
<dbReference type="SUPFAM" id="SSF52317">
    <property type="entry name" value="Class I glutamine amidotransferase-like"/>
    <property type="match status" value="1"/>
</dbReference>
<feature type="signal peptide" evidence="1">
    <location>
        <begin position="1"/>
        <end position="26"/>
    </location>
</feature>
<proteinExistence type="predicted"/>
<keyword evidence="1" id="KW-0732">Signal</keyword>
<name>A0A517PUS6_9PLAN</name>
<dbReference type="Proteomes" id="UP000320421">
    <property type="component" value="Chromosome"/>
</dbReference>
<dbReference type="InterPro" id="IPR019197">
    <property type="entry name" value="Biotin-prot_ligase_N"/>
</dbReference>
<dbReference type="AlphaFoldDB" id="A0A517PUS6"/>
<keyword evidence="4" id="KW-1185">Reference proteome</keyword>
<dbReference type="RefSeq" id="WP_145190056.1">
    <property type="nucleotide sequence ID" value="NZ_CP036266.1"/>
</dbReference>
<dbReference type="InterPro" id="IPR015834">
    <property type="entry name" value="UCP016642"/>
</dbReference>
<reference evidence="3 4" key="1">
    <citation type="submission" date="2019-02" db="EMBL/GenBank/DDBJ databases">
        <title>Deep-cultivation of Planctomycetes and their phenomic and genomic characterization uncovers novel biology.</title>
        <authorList>
            <person name="Wiegand S."/>
            <person name="Jogler M."/>
            <person name="Boedeker C."/>
            <person name="Pinto D."/>
            <person name="Vollmers J."/>
            <person name="Rivas-Marin E."/>
            <person name="Kohn T."/>
            <person name="Peeters S.H."/>
            <person name="Heuer A."/>
            <person name="Rast P."/>
            <person name="Oberbeckmann S."/>
            <person name="Bunk B."/>
            <person name="Jeske O."/>
            <person name="Meyerdierks A."/>
            <person name="Storesund J.E."/>
            <person name="Kallscheuer N."/>
            <person name="Luecker S."/>
            <person name="Lage O.M."/>
            <person name="Pohl T."/>
            <person name="Merkel B.J."/>
            <person name="Hornburger P."/>
            <person name="Mueller R.-W."/>
            <person name="Bruemmer F."/>
            <person name="Labrenz M."/>
            <person name="Spormann A.M."/>
            <person name="Op den Camp H."/>
            <person name="Overmann J."/>
            <person name="Amann R."/>
            <person name="Jetten M.S.M."/>
            <person name="Mascher T."/>
            <person name="Medema M.H."/>
            <person name="Devos D.P."/>
            <person name="Kaster A.-K."/>
            <person name="Ovreas L."/>
            <person name="Rohde M."/>
            <person name="Galperin M.Y."/>
            <person name="Jogler C."/>
        </authorList>
    </citation>
    <scope>NUCLEOTIDE SEQUENCE [LARGE SCALE GENOMIC DNA]</scope>
    <source>
        <strain evidence="3 4">HG66A1</strain>
    </source>
</reference>
<evidence type="ECO:0000259" key="2">
    <source>
        <dbReference type="Pfam" id="PF09825"/>
    </source>
</evidence>
<feature type="chain" id="PRO_5021783389" description="Biotin-protein ligase N-terminal domain-containing protein" evidence="1">
    <location>
        <begin position="27"/>
        <end position="259"/>
    </location>
</feature>